<dbReference type="Proteomes" id="UP000608754">
    <property type="component" value="Unassembled WGS sequence"/>
</dbReference>
<gene>
    <name evidence="2" type="ORF">IM532_12410</name>
</gene>
<keyword evidence="1" id="KW-1133">Transmembrane helix</keyword>
<dbReference type="NCBIfam" id="TIGR04131">
    <property type="entry name" value="Bac_Flav_CTERM"/>
    <property type="match status" value="1"/>
</dbReference>
<keyword evidence="1" id="KW-0472">Membrane</keyword>
<keyword evidence="1" id="KW-0812">Transmembrane</keyword>
<dbReference type="NCBIfam" id="NF038133">
    <property type="entry name" value="choice_anch_L"/>
    <property type="match status" value="1"/>
</dbReference>
<evidence type="ECO:0000256" key="1">
    <source>
        <dbReference type="SAM" id="Phobius"/>
    </source>
</evidence>
<dbReference type="EMBL" id="JADGIK010000010">
    <property type="protein sequence ID" value="MBF0598232.1"/>
    <property type="molecule type" value="Genomic_DNA"/>
</dbReference>
<protein>
    <submittedName>
        <fullName evidence="2">Choice-of-anchor L domain-containing protein</fullName>
    </submittedName>
</protein>
<dbReference type="AlphaFoldDB" id="A0A8J7G7G3"/>
<dbReference type="InterPro" id="IPR026341">
    <property type="entry name" value="T9SS_type_B"/>
</dbReference>
<organism evidence="2 3">
    <name type="scientific">Faecalibacter rhinopitheci</name>
    <dbReference type="NCBI Taxonomy" id="2779678"/>
    <lineage>
        <taxon>Bacteria</taxon>
        <taxon>Pseudomonadati</taxon>
        <taxon>Bacteroidota</taxon>
        <taxon>Flavobacteriia</taxon>
        <taxon>Flavobacteriales</taxon>
        <taxon>Weeksellaceae</taxon>
        <taxon>Faecalibacter</taxon>
    </lineage>
</organism>
<accession>A0A8J7G7G3</accession>
<proteinExistence type="predicted"/>
<name>A0A8J7G7G3_9FLAO</name>
<keyword evidence="3" id="KW-1185">Reference proteome</keyword>
<dbReference type="Pfam" id="PF13585">
    <property type="entry name" value="CHU_C"/>
    <property type="match status" value="1"/>
</dbReference>
<sequence length="777" mass="88336">MLYNLLHQFILLITKKIIMLILVLFIGYHKSSGQYIHVKNDFTPIQLVKDIFLGSSCIDIDEESIRLTGYNSDNTISYGYFEKGKSNFPLESGILLTTGNLNAAVGPNTTLQSFTNSDWKGDKDLEEALNLTTNTTYNATILSFDFTSIENDQIIFEYIFASEQYLRTSNEGNCGYTDGFAFLIKEHNSPNDYLNIALIPGTNIPVSVNTIFGTGGLCTPVNSQYFSQFNFNNSPTNFNGETVILNAIANVTPGKKYTIKLVIADQGNGLYDSGVFLKAGSFSNSINLGKDLTITEGTALCEDETYQLNAYHENAINYKWFRNGQQIASANASTYLVHQPGKYDVEIELATSCIIKGSIIIEYHSSPIIKNTSFYICDEDLDNKINIHLLQYNNQILEGYNNTINIQYFNTYLEAQQNINSIEYLELLVPDLSKNIYVRLQNQNCLPIIEPLFFILQELSTSNSVNPFIICDENMDGSEYIDLTNYTSFILNENPESLKFFASENDAKLNKNEISEQQILTQNSTFFFRYSYLNKCENIAILNFHFKTIKKSEVLKDQTICQNSTTSLDAGEGYDSYFWFHSGETTSKIENVPIGVYQVRLEFEGCFYIQEVVVSESENPIIENILIRGNTVTINVTNADNNFLYALDNGPFQSSNVFYNVTIGKHTIHVKSSTECTIISQEFSIIEFLNFISPNQDGINDFLNFSQLKEKNNPIFKIYNRLGEIIFEGSLFNNFIWDGTFRGKKVSSGTYWYTIEWKEIGSEEIISQHHWILLKRK</sequence>
<evidence type="ECO:0000313" key="3">
    <source>
        <dbReference type="Proteomes" id="UP000608754"/>
    </source>
</evidence>
<reference evidence="2" key="1">
    <citation type="submission" date="2020-10" db="EMBL/GenBank/DDBJ databases">
        <authorList>
            <person name="Lu T."/>
            <person name="Wang Q."/>
            <person name="Han X."/>
        </authorList>
    </citation>
    <scope>NUCLEOTIDE SEQUENCE</scope>
    <source>
        <strain evidence="2">WQ 117</strain>
    </source>
</reference>
<feature type="transmembrane region" description="Helical" evidence="1">
    <location>
        <begin position="6"/>
        <end position="28"/>
    </location>
</feature>
<evidence type="ECO:0000313" key="2">
    <source>
        <dbReference type="EMBL" id="MBF0598232.1"/>
    </source>
</evidence>
<comment type="caution">
    <text evidence="2">The sequence shown here is derived from an EMBL/GenBank/DDBJ whole genome shotgun (WGS) entry which is preliminary data.</text>
</comment>
<dbReference type="InterPro" id="IPR049804">
    <property type="entry name" value="Choice_anch_L"/>
</dbReference>